<keyword evidence="4" id="KW-1185">Reference proteome</keyword>
<reference evidence="3 4" key="1">
    <citation type="journal article" date="2015" name="Genome Biol. Evol.">
        <title>Comparative Genomics of a Bacterivorous Green Alga Reveals Evolutionary Causalities and Consequences of Phago-Mixotrophic Mode of Nutrition.</title>
        <authorList>
            <person name="Burns J.A."/>
            <person name="Paasch A."/>
            <person name="Narechania A."/>
            <person name="Kim E."/>
        </authorList>
    </citation>
    <scope>NUCLEOTIDE SEQUENCE [LARGE SCALE GENOMIC DNA]</scope>
    <source>
        <strain evidence="3 4">PLY_AMNH</strain>
    </source>
</reference>
<keyword evidence="1" id="KW-0175">Coiled coil</keyword>
<dbReference type="Proteomes" id="UP001190700">
    <property type="component" value="Unassembled WGS sequence"/>
</dbReference>
<gene>
    <name evidence="3" type="ORF">CYMTET_20012</name>
</gene>
<name>A0AAE0L4Q9_9CHLO</name>
<accession>A0AAE0L4Q9</accession>
<evidence type="ECO:0000313" key="4">
    <source>
        <dbReference type="Proteomes" id="UP001190700"/>
    </source>
</evidence>
<dbReference type="EMBL" id="LGRX02009479">
    <property type="protein sequence ID" value="KAK3271655.1"/>
    <property type="molecule type" value="Genomic_DNA"/>
</dbReference>
<feature type="compositionally biased region" description="Low complexity" evidence="2">
    <location>
        <begin position="13"/>
        <end position="26"/>
    </location>
</feature>
<proteinExistence type="predicted"/>
<evidence type="ECO:0000256" key="1">
    <source>
        <dbReference type="SAM" id="Coils"/>
    </source>
</evidence>
<feature type="compositionally biased region" description="Low complexity" evidence="2">
    <location>
        <begin position="116"/>
        <end position="130"/>
    </location>
</feature>
<protein>
    <submittedName>
        <fullName evidence="3">Uncharacterized protein</fullName>
    </submittedName>
</protein>
<organism evidence="3 4">
    <name type="scientific">Cymbomonas tetramitiformis</name>
    <dbReference type="NCBI Taxonomy" id="36881"/>
    <lineage>
        <taxon>Eukaryota</taxon>
        <taxon>Viridiplantae</taxon>
        <taxon>Chlorophyta</taxon>
        <taxon>Pyramimonadophyceae</taxon>
        <taxon>Pyramimonadales</taxon>
        <taxon>Pyramimonadaceae</taxon>
        <taxon>Cymbomonas</taxon>
    </lineage>
</organism>
<feature type="coiled-coil region" evidence="1">
    <location>
        <begin position="205"/>
        <end position="232"/>
    </location>
</feature>
<dbReference type="AlphaFoldDB" id="A0AAE0L4Q9"/>
<sequence>MSISMLRPLPTQSPSTRLRSSASSQRKSLVSSARRQLTVTAGRDENEEAQSWTAKLSGAALPVMLSISLAATAIGAIPVALIELRFGLVLALQLGPEPAEAARSAARAGGRGGFAARGSSSSTRTSAAPRDSVATAPPPASTNTVIRETNTVVVVQPPPPPLFPIIPIVPIVPIVPFGMGGGGGGATQAELQREREVDLKQAEDIGALKAKTEGEQIQIEDLKRQIAEIQAAK</sequence>
<evidence type="ECO:0000256" key="2">
    <source>
        <dbReference type="SAM" id="MobiDB-lite"/>
    </source>
</evidence>
<feature type="compositionally biased region" description="Polar residues" evidence="2">
    <location>
        <begin position="27"/>
        <end position="39"/>
    </location>
</feature>
<feature type="region of interest" description="Disordered" evidence="2">
    <location>
        <begin position="103"/>
        <end position="143"/>
    </location>
</feature>
<comment type="caution">
    <text evidence="3">The sequence shown here is derived from an EMBL/GenBank/DDBJ whole genome shotgun (WGS) entry which is preliminary data.</text>
</comment>
<evidence type="ECO:0000313" key="3">
    <source>
        <dbReference type="EMBL" id="KAK3271655.1"/>
    </source>
</evidence>
<feature type="region of interest" description="Disordered" evidence="2">
    <location>
        <begin position="1"/>
        <end position="49"/>
    </location>
</feature>